<feature type="transmembrane region" description="Helical" evidence="1">
    <location>
        <begin position="152"/>
        <end position="174"/>
    </location>
</feature>
<name>A0AAX3BDT7_9SPIR</name>
<keyword evidence="1" id="KW-1133">Transmembrane helix</keyword>
<keyword evidence="1" id="KW-0472">Membrane</keyword>
<proteinExistence type="predicted"/>
<feature type="transmembrane region" description="Helical" evidence="1">
    <location>
        <begin position="122"/>
        <end position="146"/>
    </location>
</feature>
<dbReference type="PANTHER" id="PTHR36434:SF1">
    <property type="entry name" value="MEMBRANE PROTEASE YUGP-RELATED"/>
    <property type="match status" value="1"/>
</dbReference>
<dbReference type="PANTHER" id="PTHR36434">
    <property type="entry name" value="MEMBRANE PROTEASE YUGP-RELATED"/>
    <property type="match status" value="1"/>
</dbReference>
<protein>
    <submittedName>
        <fullName evidence="2">Zinc metallopeptidase</fullName>
    </submittedName>
</protein>
<accession>A0AAX3BDT7</accession>
<feature type="transmembrane region" description="Helical" evidence="1">
    <location>
        <begin position="6"/>
        <end position="24"/>
    </location>
</feature>
<feature type="transmembrane region" description="Helical" evidence="1">
    <location>
        <begin position="195"/>
        <end position="218"/>
    </location>
</feature>
<dbReference type="AlphaFoldDB" id="A0AAX3BDT7"/>
<dbReference type="Proteomes" id="UP001056539">
    <property type="component" value="Chromosome"/>
</dbReference>
<dbReference type="EMBL" id="CP073355">
    <property type="protein sequence ID" value="URA10416.1"/>
    <property type="molecule type" value="Genomic_DNA"/>
</dbReference>
<keyword evidence="3" id="KW-1185">Reference proteome</keyword>
<evidence type="ECO:0000256" key="1">
    <source>
        <dbReference type="SAM" id="Phobius"/>
    </source>
</evidence>
<dbReference type="InterPro" id="IPR007395">
    <property type="entry name" value="Zn_peptidase_2"/>
</dbReference>
<reference evidence="2" key="1">
    <citation type="submission" date="2021-04" db="EMBL/GenBank/DDBJ databases">
        <authorList>
            <person name="Postec A."/>
        </authorList>
    </citation>
    <scope>NUCLEOTIDE SEQUENCE</scope>
    <source>
        <strain evidence="2">F1F22</strain>
    </source>
</reference>
<reference evidence="2" key="2">
    <citation type="submission" date="2022-06" db="EMBL/GenBank/DDBJ databases">
        <title>Thermospira aquatica gen. nov., sp. nov.</title>
        <authorList>
            <person name="Ben Ali Gam Z."/>
            <person name="Labat M."/>
        </authorList>
    </citation>
    <scope>NUCLEOTIDE SEQUENCE</scope>
    <source>
        <strain evidence="2">F1F22</strain>
    </source>
</reference>
<sequence>MMYPFFYDPSMVFLIPALIFAMWAQWKVQSTFARYSTRPSNSGRTAEDVAYQILLEHGIQNVVIEHTPGQLTDHYDPRNRVLRLSDATYGSDSIAAIGVAAHEAGHAVQHARGFVPLIMRNAIYPVAAFSSYMAFPLFFLGFLMGLPMLINLGIYLFAGTVAFHLVTLPVEIDASRRAVVALRQGYMDEREIRGVKAVLSAAALTYIAATLMAIMQLLRLLWLRDRE</sequence>
<dbReference type="KEGG" id="taqu:KDW03_01025"/>
<evidence type="ECO:0000313" key="3">
    <source>
        <dbReference type="Proteomes" id="UP001056539"/>
    </source>
</evidence>
<gene>
    <name evidence="2" type="ORF">KDW03_01025</name>
</gene>
<dbReference type="Pfam" id="PF04298">
    <property type="entry name" value="Zn_peptidase_2"/>
    <property type="match status" value="1"/>
</dbReference>
<evidence type="ECO:0000313" key="2">
    <source>
        <dbReference type="EMBL" id="URA10416.1"/>
    </source>
</evidence>
<organism evidence="2 3">
    <name type="scientific">Thermospira aquatica</name>
    <dbReference type="NCBI Taxonomy" id="2828656"/>
    <lineage>
        <taxon>Bacteria</taxon>
        <taxon>Pseudomonadati</taxon>
        <taxon>Spirochaetota</taxon>
        <taxon>Spirochaetia</taxon>
        <taxon>Brevinematales</taxon>
        <taxon>Thermospiraceae</taxon>
        <taxon>Thermospira</taxon>
    </lineage>
</organism>
<keyword evidence="1" id="KW-0812">Transmembrane</keyword>